<keyword evidence="14" id="KW-0547">Nucleotide-binding</keyword>
<dbReference type="GO" id="GO:0017150">
    <property type="term" value="F:tRNA dihydrouridine synthase activity"/>
    <property type="evidence" value="ECO:0007669"/>
    <property type="project" value="InterPro"/>
</dbReference>
<dbReference type="KEGG" id="nti:DNFV4_03904"/>
<dbReference type="InterPro" id="IPR001269">
    <property type="entry name" value="DUS_fam"/>
</dbReference>
<evidence type="ECO:0000256" key="14">
    <source>
        <dbReference type="PIRSR" id="PIRSR006621-2"/>
    </source>
</evidence>
<gene>
    <name evidence="16" type="ORF">DNFV4_03904</name>
</gene>
<dbReference type="PROSITE" id="PS01136">
    <property type="entry name" value="UPF0034"/>
    <property type="match status" value="1"/>
</dbReference>
<dbReference type="GO" id="GO:0000049">
    <property type="term" value="F:tRNA binding"/>
    <property type="evidence" value="ECO:0007669"/>
    <property type="project" value="UniProtKB-KW"/>
</dbReference>
<dbReference type="SUPFAM" id="SSF51395">
    <property type="entry name" value="FMN-linked oxidoreductases"/>
    <property type="match status" value="1"/>
</dbReference>
<comment type="function">
    <text evidence="2 12">Catalyzes the synthesis of 5,6-dihydrouridine (D), a modified base found in the D-loop of most tRNAs, via the reduction of the C5-C6 double bond in target uridines.</text>
</comment>
<dbReference type="InterPro" id="IPR013785">
    <property type="entry name" value="Aldolase_TIM"/>
</dbReference>
<evidence type="ECO:0000256" key="11">
    <source>
        <dbReference type="ARBA" id="ARBA00048802"/>
    </source>
</evidence>
<evidence type="ECO:0000313" key="16">
    <source>
        <dbReference type="EMBL" id="CAI4033468.1"/>
    </source>
</evidence>
<proteinExistence type="inferred from homology"/>
<keyword evidence="17" id="KW-1185">Reference proteome</keyword>
<feature type="domain" description="DUS-like FMN-binding" evidence="15">
    <location>
        <begin position="14"/>
        <end position="131"/>
    </location>
</feature>
<dbReference type="InterPro" id="IPR018517">
    <property type="entry name" value="tRNA_hU_synthase_CS"/>
</dbReference>
<dbReference type="Pfam" id="PF01207">
    <property type="entry name" value="Dus"/>
    <property type="match status" value="2"/>
</dbReference>
<keyword evidence="5 12" id="KW-0288">FMN</keyword>
<dbReference type="PANTHER" id="PTHR45846:SF1">
    <property type="entry name" value="TRNA-DIHYDROURIDINE(47) SYNTHASE [NAD(P)(+)]-LIKE"/>
    <property type="match status" value="1"/>
</dbReference>
<comment type="cofactor">
    <cofactor evidence="1 12 14">
        <name>FMN</name>
        <dbReference type="ChEBI" id="CHEBI:58210"/>
    </cofactor>
</comment>
<sequence>MNFWQTLPRPIFGLAPMDGVTDAAFRRMVAQQGPPDVMFTEFTHVTDVCRGADVTMTPLIYGEQERPVVAQLYGKDPDLFYVAAQVACELGFDGIDLNMGCPSRCVASSGSGAGLIRTPDLARAIIRAAKQGIQDWAQGQRLEGLGLKPARLSLIERMNRARGAGAPPARRPLPLSIKTRLGCDDVVIDQWIGLLLDESPAAITVHGRTLAQMYRGEADWQAIASAAQAARGTATLILGNGDIRSLDEAVRRIDDSGVQGVLVGRGTLGEPWLFREKESARRGLAGPGSAESRPSLHPEISLRERIQTLLAHARLFEKLFGRARFPHMRKHLGWYCKGFPHAAAVRAQMVRMNGVDEVAAALADIVPHDPAPDNVACRAGSEPDTRALVPACPA</sequence>
<reference evidence="16" key="1">
    <citation type="submission" date="2022-10" db="EMBL/GenBank/DDBJ databases">
        <authorList>
            <person name="Koch H."/>
        </authorList>
    </citation>
    <scope>NUCLEOTIDE SEQUENCE</scope>
    <source>
        <strain evidence="16">DNF</strain>
    </source>
</reference>
<name>A0AA86TAL8_9BACT</name>
<keyword evidence="8" id="KW-0694">RNA-binding</keyword>
<dbReference type="PIRSF" id="PIRSF006621">
    <property type="entry name" value="Dus"/>
    <property type="match status" value="1"/>
</dbReference>
<dbReference type="InterPro" id="IPR024036">
    <property type="entry name" value="tRNA-dHydroUridine_Synthase_C"/>
</dbReference>
<evidence type="ECO:0000256" key="8">
    <source>
        <dbReference type="ARBA" id="ARBA00022884"/>
    </source>
</evidence>
<dbReference type="EMBL" id="OX365700">
    <property type="protein sequence ID" value="CAI4033468.1"/>
    <property type="molecule type" value="Genomic_DNA"/>
</dbReference>
<dbReference type="CDD" id="cd02801">
    <property type="entry name" value="DUS_like_FMN"/>
    <property type="match status" value="1"/>
</dbReference>
<evidence type="ECO:0000256" key="7">
    <source>
        <dbReference type="ARBA" id="ARBA00022857"/>
    </source>
</evidence>
<keyword evidence="3" id="KW-0820">tRNA-binding</keyword>
<evidence type="ECO:0000256" key="3">
    <source>
        <dbReference type="ARBA" id="ARBA00022555"/>
    </source>
</evidence>
<evidence type="ECO:0000256" key="1">
    <source>
        <dbReference type="ARBA" id="ARBA00001917"/>
    </source>
</evidence>
<dbReference type="Gene3D" id="1.10.1200.80">
    <property type="entry name" value="Putative flavin oxidoreducatase, domain 2"/>
    <property type="match status" value="1"/>
</dbReference>
<evidence type="ECO:0000256" key="12">
    <source>
        <dbReference type="PIRNR" id="PIRNR006621"/>
    </source>
</evidence>
<comment type="similarity">
    <text evidence="12">Belongs to the dus family.</text>
</comment>
<evidence type="ECO:0000259" key="15">
    <source>
        <dbReference type="Pfam" id="PF01207"/>
    </source>
</evidence>
<evidence type="ECO:0000256" key="10">
    <source>
        <dbReference type="ARBA" id="ARBA00048205"/>
    </source>
</evidence>
<dbReference type="EC" id="1.3.1.-" evidence="12"/>
<comment type="catalytic activity">
    <reaction evidence="11">
        <text>a 5,6-dihydrouridine in tRNA + NAD(+) = a uridine in tRNA + NADH + H(+)</text>
        <dbReference type="Rhea" id="RHEA:54452"/>
        <dbReference type="Rhea" id="RHEA-COMP:13339"/>
        <dbReference type="Rhea" id="RHEA-COMP:13887"/>
        <dbReference type="ChEBI" id="CHEBI:15378"/>
        <dbReference type="ChEBI" id="CHEBI:57540"/>
        <dbReference type="ChEBI" id="CHEBI:57945"/>
        <dbReference type="ChEBI" id="CHEBI:65315"/>
        <dbReference type="ChEBI" id="CHEBI:74443"/>
    </reaction>
</comment>
<dbReference type="PANTHER" id="PTHR45846">
    <property type="entry name" value="TRNA-DIHYDROURIDINE(47) SYNTHASE [NAD(P)(+)]-LIKE"/>
    <property type="match status" value="1"/>
</dbReference>
<dbReference type="Proteomes" id="UP001179121">
    <property type="component" value="Chromosome"/>
</dbReference>
<evidence type="ECO:0000256" key="4">
    <source>
        <dbReference type="ARBA" id="ARBA00022630"/>
    </source>
</evidence>
<evidence type="ECO:0000256" key="6">
    <source>
        <dbReference type="ARBA" id="ARBA00022694"/>
    </source>
</evidence>
<dbReference type="AlphaFoldDB" id="A0AA86TAL8"/>
<comment type="catalytic activity">
    <reaction evidence="10">
        <text>a 5,6-dihydrouridine in tRNA + NADP(+) = a uridine in tRNA + NADPH + H(+)</text>
        <dbReference type="Rhea" id="RHEA:23624"/>
        <dbReference type="Rhea" id="RHEA-COMP:13339"/>
        <dbReference type="Rhea" id="RHEA-COMP:13887"/>
        <dbReference type="ChEBI" id="CHEBI:15378"/>
        <dbReference type="ChEBI" id="CHEBI:57783"/>
        <dbReference type="ChEBI" id="CHEBI:58349"/>
        <dbReference type="ChEBI" id="CHEBI:65315"/>
        <dbReference type="ChEBI" id="CHEBI:74443"/>
    </reaction>
</comment>
<accession>A0AA86TAL8</accession>
<evidence type="ECO:0000256" key="5">
    <source>
        <dbReference type="ARBA" id="ARBA00022643"/>
    </source>
</evidence>
<feature type="binding site" evidence="14">
    <location>
        <position position="206"/>
    </location>
    <ligand>
        <name>FMN</name>
        <dbReference type="ChEBI" id="CHEBI:58210"/>
    </ligand>
</feature>
<keyword evidence="7" id="KW-0521">NADP</keyword>
<dbReference type="InterPro" id="IPR035587">
    <property type="entry name" value="DUS-like_FMN-bd"/>
</dbReference>
<organism evidence="16 17">
    <name type="scientific">Nitrospira tepida</name>
    <dbReference type="NCBI Taxonomy" id="2973512"/>
    <lineage>
        <taxon>Bacteria</taxon>
        <taxon>Pseudomonadati</taxon>
        <taxon>Nitrospirota</taxon>
        <taxon>Nitrospiria</taxon>
        <taxon>Nitrospirales</taxon>
        <taxon>Nitrospiraceae</taxon>
        <taxon>Nitrospira</taxon>
    </lineage>
</organism>
<feature type="binding site" evidence="14">
    <location>
        <begin position="264"/>
        <end position="265"/>
    </location>
    <ligand>
        <name>FMN</name>
        <dbReference type="ChEBI" id="CHEBI:58210"/>
    </ligand>
</feature>
<feature type="binding site" evidence="14">
    <location>
        <position position="71"/>
    </location>
    <ligand>
        <name>FMN</name>
        <dbReference type="ChEBI" id="CHEBI:58210"/>
    </ligand>
</feature>
<evidence type="ECO:0000256" key="2">
    <source>
        <dbReference type="ARBA" id="ARBA00002790"/>
    </source>
</evidence>
<dbReference type="RefSeq" id="WP_289270697.1">
    <property type="nucleotide sequence ID" value="NZ_OX365700.1"/>
</dbReference>
<feature type="binding site" evidence="14">
    <location>
        <position position="178"/>
    </location>
    <ligand>
        <name>FMN</name>
        <dbReference type="ChEBI" id="CHEBI:58210"/>
    </ligand>
</feature>
<keyword evidence="4 12" id="KW-0285">Flavoprotein</keyword>
<protein>
    <recommendedName>
        <fullName evidence="12">tRNA-dihydrouridine synthase</fullName>
        <ecNumber evidence="12">1.3.1.-</ecNumber>
    </recommendedName>
</protein>
<keyword evidence="6 12" id="KW-0819">tRNA processing</keyword>
<evidence type="ECO:0000256" key="13">
    <source>
        <dbReference type="PIRSR" id="PIRSR006621-1"/>
    </source>
</evidence>
<evidence type="ECO:0000313" key="17">
    <source>
        <dbReference type="Proteomes" id="UP001179121"/>
    </source>
</evidence>
<dbReference type="Gene3D" id="3.20.20.70">
    <property type="entry name" value="Aldolase class I"/>
    <property type="match status" value="1"/>
</dbReference>
<keyword evidence="9 12" id="KW-0560">Oxidoreductase</keyword>
<feature type="domain" description="DUS-like FMN-binding" evidence="15">
    <location>
        <begin position="172"/>
        <end position="362"/>
    </location>
</feature>
<evidence type="ECO:0000256" key="9">
    <source>
        <dbReference type="ARBA" id="ARBA00023002"/>
    </source>
</evidence>
<dbReference type="GO" id="GO:0050660">
    <property type="term" value="F:flavin adenine dinucleotide binding"/>
    <property type="evidence" value="ECO:0007669"/>
    <property type="project" value="InterPro"/>
</dbReference>
<feature type="active site" description="Proton donor" evidence="13">
    <location>
        <position position="101"/>
    </location>
</feature>